<comment type="subcellular location">
    <subcellularLocation>
        <location evidence="1">Membrane</location>
    </subcellularLocation>
</comment>
<evidence type="ECO:0000256" key="2">
    <source>
        <dbReference type="ARBA" id="ARBA00022692"/>
    </source>
</evidence>
<proteinExistence type="predicted"/>
<keyword evidence="3" id="KW-1133">Transmembrane helix</keyword>
<evidence type="ECO:0000256" key="1">
    <source>
        <dbReference type="ARBA" id="ARBA00004370"/>
    </source>
</evidence>
<keyword evidence="2" id="KW-0812">Transmembrane</keyword>
<keyword evidence="4" id="KW-0472">Membrane</keyword>
<dbReference type="OrthoDB" id="4456959at2759"/>
<dbReference type="InterPro" id="IPR023352">
    <property type="entry name" value="MAPEG-like_dom_sf"/>
</dbReference>
<dbReference type="SUPFAM" id="SSF161084">
    <property type="entry name" value="MAPEG domain-like"/>
    <property type="match status" value="1"/>
</dbReference>
<evidence type="ECO:0000256" key="4">
    <source>
        <dbReference type="ARBA" id="ARBA00023136"/>
    </source>
</evidence>
<protein>
    <recommendedName>
        <fullName evidence="7">MAPEG family protein</fullName>
    </recommendedName>
</protein>
<evidence type="ECO:0000256" key="3">
    <source>
        <dbReference type="ARBA" id="ARBA00022989"/>
    </source>
</evidence>
<gene>
    <name evidence="5" type="ORF">CERZMDRAFT_55254</name>
</gene>
<dbReference type="Pfam" id="PF01124">
    <property type="entry name" value="MAPEG"/>
    <property type="match status" value="1"/>
</dbReference>
<evidence type="ECO:0000313" key="5">
    <source>
        <dbReference type="EMBL" id="KAF2217868.1"/>
    </source>
</evidence>
<keyword evidence="6" id="KW-1185">Reference proteome</keyword>
<sequence length="145" mass="16067">MASQVLGHSPLIKPLVTLAGWTFVMEAWMYATRIPAISKYNVSVDPEKVKEDMNTKIPVAIRQIADNYNHLHEQPTVFFAVALALAIVGDDHPNTVKAAWTYVGARMVHSVFQSLVNKVMVRFQLFLGSSIVLAGLTGRLAQLVY</sequence>
<organism evidence="5 6">
    <name type="scientific">Cercospora zeae-maydis SCOH1-5</name>
    <dbReference type="NCBI Taxonomy" id="717836"/>
    <lineage>
        <taxon>Eukaryota</taxon>
        <taxon>Fungi</taxon>
        <taxon>Dikarya</taxon>
        <taxon>Ascomycota</taxon>
        <taxon>Pezizomycotina</taxon>
        <taxon>Dothideomycetes</taxon>
        <taxon>Dothideomycetidae</taxon>
        <taxon>Mycosphaerellales</taxon>
        <taxon>Mycosphaerellaceae</taxon>
        <taxon>Cercospora</taxon>
    </lineage>
</organism>
<dbReference type="Proteomes" id="UP000799539">
    <property type="component" value="Unassembled WGS sequence"/>
</dbReference>
<dbReference type="EMBL" id="ML992662">
    <property type="protein sequence ID" value="KAF2217868.1"/>
    <property type="molecule type" value="Genomic_DNA"/>
</dbReference>
<reference evidence="5" key="1">
    <citation type="journal article" date="2020" name="Stud. Mycol.">
        <title>101 Dothideomycetes genomes: a test case for predicting lifestyles and emergence of pathogens.</title>
        <authorList>
            <person name="Haridas S."/>
            <person name="Albert R."/>
            <person name="Binder M."/>
            <person name="Bloem J."/>
            <person name="Labutti K."/>
            <person name="Salamov A."/>
            <person name="Andreopoulos B."/>
            <person name="Baker S."/>
            <person name="Barry K."/>
            <person name="Bills G."/>
            <person name="Bluhm B."/>
            <person name="Cannon C."/>
            <person name="Castanera R."/>
            <person name="Culley D."/>
            <person name="Daum C."/>
            <person name="Ezra D."/>
            <person name="Gonzalez J."/>
            <person name="Henrissat B."/>
            <person name="Kuo A."/>
            <person name="Liang C."/>
            <person name="Lipzen A."/>
            <person name="Lutzoni F."/>
            <person name="Magnuson J."/>
            <person name="Mondo S."/>
            <person name="Nolan M."/>
            <person name="Ohm R."/>
            <person name="Pangilinan J."/>
            <person name="Park H.-J."/>
            <person name="Ramirez L."/>
            <person name="Alfaro M."/>
            <person name="Sun H."/>
            <person name="Tritt A."/>
            <person name="Yoshinaga Y."/>
            <person name="Zwiers L.-H."/>
            <person name="Turgeon B."/>
            <person name="Goodwin S."/>
            <person name="Spatafora J."/>
            <person name="Crous P."/>
            <person name="Grigoriev I."/>
        </authorList>
    </citation>
    <scope>NUCLEOTIDE SEQUENCE</scope>
    <source>
        <strain evidence="5">SCOH1-5</strain>
    </source>
</reference>
<dbReference type="AlphaFoldDB" id="A0A6A6FXD1"/>
<dbReference type="Gene3D" id="1.20.120.550">
    <property type="entry name" value="Membrane associated eicosanoid/glutathione metabolism-like domain"/>
    <property type="match status" value="1"/>
</dbReference>
<name>A0A6A6FXD1_9PEZI</name>
<evidence type="ECO:0000313" key="6">
    <source>
        <dbReference type="Proteomes" id="UP000799539"/>
    </source>
</evidence>
<accession>A0A6A6FXD1</accession>
<dbReference type="GO" id="GO:0016020">
    <property type="term" value="C:membrane"/>
    <property type="evidence" value="ECO:0007669"/>
    <property type="project" value="UniProtKB-SubCell"/>
</dbReference>
<dbReference type="InterPro" id="IPR001129">
    <property type="entry name" value="Membr-assoc_MAPEG"/>
</dbReference>
<evidence type="ECO:0008006" key="7">
    <source>
        <dbReference type="Google" id="ProtNLM"/>
    </source>
</evidence>